<organism evidence="2 3">
    <name type="scientific">Methylomirabilis oxygeniifera</name>
    <dbReference type="NCBI Taxonomy" id="671143"/>
    <lineage>
        <taxon>Bacteria</taxon>
        <taxon>Candidatus Methylomirabilota</taxon>
        <taxon>Candidatus Methylomirabilia</taxon>
        <taxon>Candidatus Methylomirabilales</taxon>
        <taxon>Candidatus Methylomirabilaceae</taxon>
        <taxon>Candidatus Methylomirabilis</taxon>
    </lineage>
</organism>
<gene>
    <name evidence="2" type="ORF">DAMO_1063</name>
</gene>
<dbReference type="KEGG" id="mox:DAMO_1063"/>
<dbReference type="HOGENOM" id="CLU_2697757_0_0_0"/>
<keyword evidence="1" id="KW-0812">Transmembrane</keyword>
<feature type="transmembrane region" description="Helical" evidence="1">
    <location>
        <begin position="38"/>
        <end position="59"/>
    </location>
</feature>
<evidence type="ECO:0000313" key="3">
    <source>
        <dbReference type="Proteomes" id="UP000006898"/>
    </source>
</evidence>
<name>D5MN23_METO1</name>
<protein>
    <submittedName>
        <fullName evidence="2">Uncharacterized protein</fullName>
    </submittedName>
</protein>
<reference evidence="2 3" key="1">
    <citation type="journal article" date="2010" name="Nature">
        <title>Nitrite-driven anaerobic methane oxidation by oxygenic bacteria.</title>
        <authorList>
            <person name="Ettwig K.F."/>
            <person name="Butler M.K."/>
            <person name="Le Paslier D."/>
            <person name="Pelletier E."/>
            <person name="Mangenot S."/>
            <person name="Kuypers M.M.M."/>
            <person name="Schreiber F."/>
            <person name="Dutilh B.E."/>
            <person name="Zedelius J."/>
            <person name="de Beer D."/>
            <person name="Gloerich J."/>
            <person name="Wessels H.J.C.T."/>
            <person name="van Allen T."/>
            <person name="Luesken F."/>
            <person name="Wu M."/>
            <person name="van de Pas-Schoonen K.T."/>
            <person name="Op den Camp H.J.M."/>
            <person name="Janssen-Megens E.M."/>
            <person name="Francoijs K-J."/>
            <person name="Stunnenberg H."/>
            <person name="Weissenbach J."/>
            <person name="Jetten M.S.M."/>
            <person name="Strous M."/>
        </authorList>
    </citation>
    <scope>NUCLEOTIDE SEQUENCE [LARGE SCALE GENOMIC DNA]</scope>
</reference>
<dbReference type="Proteomes" id="UP000006898">
    <property type="component" value="Chromosome"/>
</dbReference>
<evidence type="ECO:0000313" key="2">
    <source>
        <dbReference type="EMBL" id="CBE68123.1"/>
    </source>
</evidence>
<proteinExistence type="predicted"/>
<keyword evidence="1" id="KW-0472">Membrane</keyword>
<accession>D5MN23</accession>
<dbReference type="AlphaFoldDB" id="D5MN23"/>
<keyword evidence="1" id="KW-1133">Transmembrane helix</keyword>
<sequence>MNEERKLSVERNFRLLAAILSVVSLVLGMIPAFLVGHWLFFLGCVGVFWGLLWTGYMMARRMERIHGKWIWRP</sequence>
<feature type="transmembrane region" description="Helical" evidence="1">
    <location>
        <begin position="12"/>
        <end position="32"/>
    </location>
</feature>
<dbReference type="EMBL" id="FP565575">
    <property type="protein sequence ID" value="CBE68123.1"/>
    <property type="molecule type" value="Genomic_DNA"/>
</dbReference>
<evidence type="ECO:0000256" key="1">
    <source>
        <dbReference type="SAM" id="Phobius"/>
    </source>
</evidence>